<dbReference type="EnsemblPlants" id="PGSC0003DMT400089605">
    <property type="protein sequence ID" value="PGSC0003DMT400089605"/>
    <property type="gene ID" value="PGSC0003DMG400039176"/>
</dbReference>
<organism evidence="1 2">
    <name type="scientific">Solanum tuberosum</name>
    <name type="common">Potato</name>
    <dbReference type="NCBI Taxonomy" id="4113"/>
    <lineage>
        <taxon>Eukaryota</taxon>
        <taxon>Viridiplantae</taxon>
        <taxon>Streptophyta</taxon>
        <taxon>Embryophyta</taxon>
        <taxon>Tracheophyta</taxon>
        <taxon>Spermatophyta</taxon>
        <taxon>Magnoliopsida</taxon>
        <taxon>eudicotyledons</taxon>
        <taxon>Gunneridae</taxon>
        <taxon>Pentapetalae</taxon>
        <taxon>asterids</taxon>
        <taxon>lamiids</taxon>
        <taxon>Solanales</taxon>
        <taxon>Solanaceae</taxon>
        <taxon>Solanoideae</taxon>
        <taxon>Solaneae</taxon>
        <taxon>Solanum</taxon>
    </lineage>
</organism>
<protein>
    <submittedName>
        <fullName evidence="1">Uncharacterized protein</fullName>
    </submittedName>
</protein>
<keyword evidence="2" id="KW-1185">Reference proteome</keyword>
<dbReference type="AlphaFoldDB" id="M1DIH9"/>
<name>M1DIH9_SOLTU</name>
<evidence type="ECO:0000313" key="1">
    <source>
        <dbReference type="EnsemblPlants" id="PGSC0003DMT400089605"/>
    </source>
</evidence>
<dbReference type="InParanoid" id="M1DIH9"/>
<dbReference type="Proteomes" id="UP000011115">
    <property type="component" value="Unassembled WGS sequence"/>
</dbReference>
<dbReference type="PaxDb" id="4113-PGSC0003DMT400089605"/>
<accession>M1DIH9</accession>
<dbReference type="PANTHER" id="PTHR35218:SF8">
    <property type="entry name" value="ENDONUCLEASE_EXONUCLEASE_PHOSPHATASE"/>
    <property type="match status" value="1"/>
</dbReference>
<dbReference type="HOGENOM" id="CLU_1761994_0_0_1"/>
<dbReference type="Gramene" id="PGSC0003DMT400089605">
    <property type="protein sequence ID" value="PGSC0003DMT400089605"/>
    <property type="gene ID" value="PGSC0003DMG400039176"/>
</dbReference>
<proteinExistence type="predicted"/>
<dbReference type="PANTHER" id="PTHR35218">
    <property type="entry name" value="RNASE H DOMAIN-CONTAINING PROTEIN"/>
    <property type="match status" value="1"/>
</dbReference>
<sequence>MPRKNCQMHLKLNEQIEGGTISRMPQSIERCEEPNLGREGQELTRTTTISTSTNKVHYLECERGQYCQVQASMCTMVQTHKLAMLVLLETKITNHKHLTNTLKFDTHIQSAANGLFGGIIIMWKEKIVKIDNLTIPQQGDPCDGEGTS</sequence>
<reference evidence="1" key="2">
    <citation type="submission" date="2015-06" db="UniProtKB">
        <authorList>
            <consortium name="EnsemblPlants"/>
        </authorList>
    </citation>
    <scope>IDENTIFICATION</scope>
    <source>
        <strain evidence="1">DM1-3 516 R44</strain>
    </source>
</reference>
<reference evidence="2" key="1">
    <citation type="journal article" date="2011" name="Nature">
        <title>Genome sequence and analysis of the tuber crop potato.</title>
        <authorList>
            <consortium name="The Potato Genome Sequencing Consortium"/>
        </authorList>
    </citation>
    <scope>NUCLEOTIDE SEQUENCE [LARGE SCALE GENOMIC DNA]</scope>
    <source>
        <strain evidence="2">cv. DM1-3 516 R44</strain>
    </source>
</reference>
<evidence type="ECO:0000313" key="2">
    <source>
        <dbReference type="Proteomes" id="UP000011115"/>
    </source>
</evidence>